<organism evidence="2 3">
    <name type="scientific">Tritrichomonas musculus</name>
    <dbReference type="NCBI Taxonomy" id="1915356"/>
    <lineage>
        <taxon>Eukaryota</taxon>
        <taxon>Metamonada</taxon>
        <taxon>Parabasalia</taxon>
        <taxon>Tritrichomonadida</taxon>
        <taxon>Tritrichomonadidae</taxon>
        <taxon>Tritrichomonas</taxon>
    </lineage>
</organism>
<keyword evidence="3" id="KW-1185">Reference proteome</keyword>
<evidence type="ECO:0000256" key="1">
    <source>
        <dbReference type="PROSITE-ProRule" id="PRU01006"/>
    </source>
</evidence>
<dbReference type="InterPro" id="IPR055358">
    <property type="entry name" value="CHCR"/>
</dbReference>
<dbReference type="SUPFAM" id="SSF50989">
    <property type="entry name" value="Clathrin heavy-chain terminal domain"/>
    <property type="match status" value="1"/>
</dbReference>
<dbReference type="SMART" id="SM00299">
    <property type="entry name" value="CLH"/>
    <property type="match status" value="1"/>
</dbReference>
<dbReference type="Pfam" id="PF00637">
    <property type="entry name" value="Clathrin"/>
    <property type="match status" value="1"/>
</dbReference>
<dbReference type="PANTHER" id="PTHR10292:SF1">
    <property type="entry name" value="CLATHRIN HEAVY CHAIN"/>
    <property type="match status" value="1"/>
</dbReference>
<sequence length="713" mass="80573">MDMTVPLSSQEILSFQQIGVDTKFANISSTFLSQDKYLCIREVTDTGKYIVIVDLQNDNNVTKLKIIADTAVMNPYHNIIAAEGNSSIQVFDLSKKQRLNSFQLPNGQNVNYLKWIDDQTLAFISDHSIYHWSIEGQSSPNPIFKLQEQFQSGSIFNYSVSHDQQWIAISGKVREGFKVQLFSRERNASQIINACTASFANVGSLPLLVSASKENGKILLNISPLGSTPAAQQFGQKFVDISMDPDLQDDLPLYLIFSKHFNSAFLFTKFGNLYCFEIETPFVYISKKVSQASVIHANLSRDGGAIALFDDGRMFIFSLNHANIIDFIDTKCGNQQAAAKVANSEGLQILVKLNQQFDQLIQIGNYAEAALVAIKSPGVSLRNQATIEKFHRIPYKTGGIQPLFQYLMAILENTKLNEIESIEICKIVLEQNKTELIEKWIKEDKLTPTEELGDVCKQDPRISLAIYLRANVSTKIVASFAELEMFDKLQVYCEKFAYQPNWMQIATIIAHQSPEKITPILKHIANNGNPLVDPNALVQMLLQSKLSKAATLFLIEVLPQDREEDSELQTLLYEIAINNDTRLAEELFSCNCFSYYDHQRVAALCERAGDFKRALEHCKDLSTIKRCIVNTQSISQDFLIQYFDYMSPEWSLECLRELLKSNQCDNVQLVVTIAGKYCQKLGIDNLINLFNEMNLSNTNTNQCDNEVIELTNQ</sequence>
<dbReference type="PANTHER" id="PTHR10292">
    <property type="entry name" value="CLATHRIN HEAVY CHAIN RELATED"/>
    <property type="match status" value="1"/>
</dbReference>
<dbReference type="InterPro" id="IPR016025">
    <property type="entry name" value="Clathrin_H-chain_N"/>
</dbReference>
<evidence type="ECO:0008006" key="4">
    <source>
        <dbReference type="Google" id="ProtNLM"/>
    </source>
</evidence>
<gene>
    <name evidence="2" type="ORF">M9Y10_026046</name>
</gene>
<comment type="caution">
    <text evidence="2">The sequence shown here is derived from an EMBL/GenBank/DDBJ whole genome shotgun (WGS) entry which is preliminary data.</text>
</comment>
<proteinExistence type="predicted"/>
<name>A0ABR2H8A4_9EUKA</name>
<dbReference type="PROSITE" id="PS50236">
    <property type="entry name" value="CHCR"/>
    <property type="match status" value="1"/>
</dbReference>
<dbReference type="Pfam" id="PF13838">
    <property type="entry name" value="Clathrin_H_link"/>
    <property type="match status" value="1"/>
</dbReference>
<feature type="repeat" description="CHCR" evidence="1">
    <location>
        <begin position="525"/>
        <end position="671"/>
    </location>
</feature>
<evidence type="ECO:0000313" key="2">
    <source>
        <dbReference type="EMBL" id="KAK8842459.1"/>
    </source>
</evidence>
<dbReference type="InterPro" id="IPR000547">
    <property type="entry name" value="Clathrin_H-chain/VPS_repeat"/>
</dbReference>
<dbReference type="EMBL" id="JAPFFF010000038">
    <property type="protein sequence ID" value="KAK8842459.1"/>
    <property type="molecule type" value="Genomic_DNA"/>
</dbReference>
<dbReference type="SUPFAM" id="SSF48371">
    <property type="entry name" value="ARM repeat"/>
    <property type="match status" value="2"/>
</dbReference>
<reference evidence="2 3" key="1">
    <citation type="submission" date="2024-04" db="EMBL/GenBank/DDBJ databases">
        <title>Tritrichomonas musculus Genome.</title>
        <authorList>
            <person name="Alves-Ferreira E."/>
            <person name="Grigg M."/>
            <person name="Lorenzi H."/>
            <person name="Galac M."/>
        </authorList>
    </citation>
    <scope>NUCLEOTIDE SEQUENCE [LARGE SCALE GENOMIC DNA]</scope>
    <source>
        <strain evidence="2 3">EAF2021</strain>
    </source>
</reference>
<dbReference type="InterPro" id="IPR016024">
    <property type="entry name" value="ARM-type_fold"/>
</dbReference>
<accession>A0ABR2H8A4</accession>
<dbReference type="Gene3D" id="2.130.10.110">
    <property type="entry name" value="Clathrin heavy-chain terminal domain"/>
    <property type="match status" value="1"/>
</dbReference>
<dbReference type="Proteomes" id="UP001470230">
    <property type="component" value="Unassembled WGS sequence"/>
</dbReference>
<evidence type="ECO:0000313" key="3">
    <source>
        <dbReference type="Proteomes" id="UP001470230"/>
    </source>
</evidence>
<protein>
    <recommendedName>
        <fullName evidence="4">Clathrin heavy chain</fullName>
    </recommendedName>
</protein>